<dbReference type="GO" id="GO:0004222">
    <property type="term" value="F:metalloendopeptidase activity"/>
    <property type="evidence" value="ECO:0000318"/>
    <property type="project" value="GO_Central"/>
</dbReference>
<dbReference type="GO" id="GO:0090729">
    <property type="term" value="F:toxin activity"/>
    <property type="evidence" value="ECO:0007669"/>
    <property type="project" value="UniProtKB-KW"/>
</dbReference>
<keyword evidence="6 7" id="KW-0482">Metalloprotease</keyword>
<feature type="binding site" evidence="6">
    <location>
        <position position="93"/>
    </location>
    <ligand>
        <name>Zn(2+)</name>
        <dbReference type="ChEBI" id="CHEBI:29105"/>
        <note>catalytic</note>
    </ligand>
</feature>
<evidence type="ECO:0000256" key="1">
    <source>
        <dbReference type="ARBA" id="ARBA00002657"/>
    </source>
</evidence>
<dbReference type="PANTHER" id="PTHR10127">
    <property type="entry name" value="DISCOIDIN, CUB, EGF, LAMININ , AND ZINC METALLOPROTEASE DOMAIN CONTAINING"/>
    <property type="match status" value="1"/>
</dbReference>
<dbReference type="HOGENOM" id="CLU_748634_0_0_1"/>
<dbReference type="eggNOG" id="KOG3714">
    <property type="taxonomic scope" value="Eukaryota"/>
</dbReference>
<feature type="domain" description="ShKT" evidence="8">
    <location>
        <begin position="193"/>
        <end position="227"/>
    </location>
</feature>
<dbReference type="InterPro" id="IPR001506">
    <property type="entry name" value="Peptidase_M12A"/>
</dbReference>
<dbReference type="Proteomes" id="UP000001593">
    <property type="component" value="Unassembled WGS sequence"/>
</dbReference>
<dbReference type="CDD" id="cd04280">
    <property type="entry name" value="ZnMc_astacin_like"/>
    <property type="match status" value="1"/>
</dbReference>
<dbReference type="GO" id="GO:0008270">
    <property type="term" value="F:zinc ion binding"/>
    <property type="evidence" value="ECO:0007669"/>
    <property type="project" value="UniProtKB-UniRule"/>
</dbReference>
<protein>
    <recommendedName>
        <fullName evidence="7">Metalloendopeptidase</fullName>
        <ecNumber evidence="7">3.4.24.-</ecNumber>
    </recommendedName>
</protein>
<evidence type="ECO:0000256" key="7">
    <source>
        <dbReference type="RuleBase" id="RU361183"/>
    </source>
</evidence>
<keyword evidence="2" id="KW-0800">Toxin</keyword>
<dbReference type="PRINTS" id="PR00480">
    <property type="entry name" value="ASTACIN"/>
</dbReference>
<dbReference type="Gene3D" id="3.40.390.10">
    <property type="entry name" value="Collagenase (Catalytic Domain)"/>
    <property type="match status" value="1"/>
</dbReference>
<sequence length="370" mass="43208">MASRDEKRIWYDGVIPYVIDCSLSELMKVFFTMKEWESKTCVRFVEREGEDDYLTIFRGTHCYSTVGRAKGKRIMSVGNGCEYHHVMLHELGHVIGFWHEQSRPDRDEYVRVLWHNIAKGWENAFLKLSWEAVDTMRVHYDFSSIMHYPFDAFSRNNKRTLLPLIPVKATPYTKLTDRDVLKVNLMYKCSTICRDKLYSCKLWAKQGFCEIRKDFMPTECPKSCKICQDKNERTTTSMPVCKDRTSWCRKWASYGYCHTKAVYMLKSCKRSCGICEDPRDPSLPCEDKHKSCVYWASIGVCDVRPTYMYKHCRLACRVCTPGIKHEGPPCDNKDPDEECDHWAKLGKCASRPSYMMEKCQKSCNACPPSK</sequence>
<keyword evidence="5" id="KW-1015">Disulfide bond</keyword>
<dbReference type="SMART" id="SM00235">
    <property type="entry name" value="ZnMc"/>
    <property type="match status" value="1"/>
</dbReference>
<evidence type="ECO:0000256" key="6">
    <source>
        <dbReference type="PROSITE-ProRule" id="PRU01211"/>
    </source>
</evidence>
<feature type="disulfide bond" evidence="5">
    <location>
        <begin position="285"/>
        <end position="319"/>
    </location>
</feature>
<feature type="domain" description="ShKT" evidence="8">
    <location>
        <begin position="285"/>
        <end position="319"/>
    </location>
</feature>
<dbReference type="InterPro" id="IPR006026">
    <property type="entry name" value="Peptidase_Metallo"/>
</dbReference>
<dbReference type="PROSITE" id="PS51864">
    <property type="entry name" value="ASTACIN"/>
    <property type="match status" value="1"/>
</dbReference>
<dbReference type="SUPFAM" id="SSF55486">
    <property type="entry name" value="Metalloproteases ('zincins'), catalytic domain"/>
    <property type="match status" value="1"/>
</dbReference>
<dbReference type="InterPro" id="IPR034035">
    <property type="entry name" value="Astacin-like_dom"/>
</dbReference>
<evidence type="ECO:0000256" key="4">
    <source>
        <dbReference type="ARBA" id="ARBA00022801"/>
    </source>
</evidence>
<comment type="caution">
    <text evidence="5">Lacks conserved residue(s) required for the propagation of feature annotation.</text>
</comment>
<feature type="binding site" evidence="6">
    <location>
        <position position="89"/>
    </location>
    <ligand>
        <name>Zn(2+)</name>
        <dbReference type="ChEBI" id="CHEBI:29105"/>
        <note>catalytic</note>
    </ligand>
</feature>
<dbReference type="PANTHER" id="PTHR10127:SF893">
    <property type="entry name" value="METALLOENDOPEPTIDASE"/>
    <property type="match status" value="1"/>
</dbReference>
<feature type="disulfide bond" evidence="5">
    <location>
        <begin position="241"/>
        <end position="275"/>
    </location>
</feature>
<dbReference type="SMART" id="SM00254">
    <property type="entry name" value="ShKT"/>
    <property type="match status" value="4"/>
</dbReference>
<dbReference type="Pfam" id="PF01549">
    <property type="entry name" value="ShK"/>
    <property type="match status" value="4"/>
</dbReference>
<dbReference type="STRING" id="45351.A7RMF1"/>
<dbReference type="GO" id="GO:0006508">
    <property type="term" value="P:proteolysis"/>
    <property type="evidence" value="ECO:0007669"/>
    <property type="project" value="UniProtKB-KW"/>
</dbReference>
<name>A7RMF1_NEMVE</name>
<feature type="active site" evidence="6">
    <location>
        <position position="90"/>
    </location>
</feature>
<evidence type="ECO:0000256" key="5">
    <source>
        <dbReference type="PROSITE-ProRule" id="PRU01005"/>
    </source>
</evidence>
<proteinExistence type="predicted"/>
<dbReference type="Pfam" id="PF01400">
    <property type="entry name" value="Astacin"/>
    <property type="match status" value="1"/>
</dbReference>
<dbReference type="InterPro" id="IPR003582">
    <property type="entry name" value="ShKT_dom"/>
</dbReference>
<dbReference type="EMBL" id="DS469520">
    <property type="protein sequence ID" value="EDO47261.1"/>
    <property type="molecule type" value="Genomic_DNA"/>
</dbReference>
<feature type="domain" description="ShKT" evidence="8">
    <location>
        <begin position="241"/>
        <end position="275"/>
    </location>
</feature>
<reference evidence="10 11" key="1">
    <citation type="journal article" date="2007" name="Science">
        <title>Sea anemone genome reveals ancestral eumetazoan gene repertoire and genomic organization.</title>
        <authorList>
            <person name="Putnam N.H."/>
            <person name="Srivastava M."/>
            <person name="Hellsten U."/>
            <person name="Dirks B."/>
            <person name="Chapman J."/>
            <person name="Salamov A."/>
            <person name="Terry A."/>
            <person name="Shapiro H."/>
            <person name="Lindquist E."/>
            <person name="Kapitonov V.V."/>
            <person name="Jurka J."/>
            <person name="Genikhovich G."/>
            <person name="Grigoriev I.V."/>
            <person name="Lucas S.M."/>
            <person name="Steele R.E."/>
            <person name="Finnerty J.R."/>
            <person name="Technau U."/>
            <person name="Martindale M.Q."/>
            <person name="Rokhsar D.S."/>
        </authorList>
    </citation>
    <scope>NUCLEOTIDE SEQUENCE [LARGE SCALE GENOMIC DNA]</scope>
    <source>
        <strain evidence="11">CH2 X CH6</strain>
    </source>
</reference>
<dbReference type="PROSITE" id="PS51670">
    <property type="entry name" value="SHKT"/>
    <property type="match status" value="4"/>
</dbReference>
<dbReference type="Gene3D" id="1.10.10.1940">
    <property type="match status" value="1"/>
</dbReference>
<keyword evidence="6 7" id="KW-0479">Metal-binding</keyword>
<dbReference type="GO" id="GO:0005615">
    <property type="term" value="C:extracellular space"/>
    <property type="evidence" value="ECO:0000318"/>
    <property type="project" value="GO_Central"/>
</dbReference>
<feature type="domain" description="Peptidase M12A" evidence="9">
    <location>
        <begin position="1"/>
        <end position="190"/>
    </location>
</feature>
<dbReference type="EC" id="3.4.24.-" evidence="7"/>
<evidence type="ECO:0000313" key="10">
    <source>
        <dbReference type="EMBL" id="EDO47261.1"/>
    </source>
</evidence>
<feature type="domain" description="ShKT" evidence="8">
    <location>
        <begin position="330"/>
        <end position="366"/>
    </location>
</feature>
<feature type="disulfide bond" evidence="5">
    <location>
        <begin position="193"/>
        <end position="227"/>
    </location>
</feature>
<comment type="function">
    <text evidence="1">Metalloprotease.</text>
</comment>
<evidence type="ECO:0000256" key="2">
    <source>
        <dbReference type="ARBA" id="ARBA00022656"/>
    </source>
</evidence>
<dbReference type="OMA" id="ETICINQ"/>
<evidence type="ECO:0000259" key="9">
    <source>
        <dbReference type="PROSITE" id="PS51864"/>
    </source>
</evidence>
<accession>A7RMF1</accession>
<dbReference type="InParanoid" id="A7RMF1"/>
<gene>
    <name evidence="10" type="ORF">NEMVEDRAFT_v1g86719</name>
</gene>
<keyword evidence="4 6" id="KW-0378">Hydrolase</keyword>
<organism evidence="10 11">
    <name type="scientific">Nematostella vectensis</name>
    <name type="common">Starlet sea anemone</name>
    <dbReference type="NCBI Taxonomy" id="45351"/>
    <lineage>
        <taxon>Eukaryota</taxon>
        <taxon>Metazoa</taxon>
        <taxon>Cnidaria</taxon>
        <taxon>Anthozoa</taxon>
        <taxon>Hexacorallia</taxon>
        <taxon>Actiniaria</taxon>
        <taxon>Edwardsiidae</taxon>
        <taxon>Nematostella</taxon>
    </lineage>
</organism>
<evidence type="ECO:0000313" key="11">
    <source>
        <dbReference type="Proteomes" id="UP000001593"/>
    </source>
</evidence>
<keyword evidence="3 6" id="KW-0645">Protease</keyword>
<comment type="cofactor">
    <cofactor evidence="6 7">
        <name>Zn(2+)</name>
        <dbReference type="ChEBI" id="CHEBI:29105"/>
    </cofactor>
    <text evidence="6 7">Binds 1 zinc ion per subunit.</text>
</comment>
<evidence type="ECO:0000259" key="8">
    <source>
        <dbReference type="PROSITE" id="PS51670"/>
    </source>
</evidence>
<evidence type="ECO:0000256" key="3">
    <source>
        <dbReference type="ARBA" id="ARBA00022670"/>
    </source>
</evidence>
<dbReference type="FunFam" id="3.40.390.10:FF:000114">
    <property type="entry name" value="Metalloendopeptidase"/>
    <property type="match status" value="1"/>
</dbReference>
<keyword evidence="6 7" id="KW-0862">Zinc</keyword>
<dbReference type="AlphaFoldDB" id="A7RMF1"/>
<feature type="binding site" evidence="6">
    <location>
        <position position="99"/>
    </location>
    <ligand>
        <name>Zn(2+)</name>
        <dbReference type="ChEBI" id="CHEBI:29105"/>
        <note>catalytic</note>
    </ligand>
</feature>
<keyword evidence="11" id="KW-1185">Reference proteome</keyword>
<dbReference type="PhylomeDB" id="A7RMF1"/>
<dbReference type="InterPro" id="IPR024079">
    <property type="entry name" value="MetalloPept_cat_dom_sf"/>
</dbReference>